<dbReference type="PANTHER" id="PTHR22916">
    <property type="entry name" value="GLYCOSYLTRANSFERASE"/>
    <property type="match status" value="1"/>
</dbReference>
<accession>A0A9D2NLQ3</accession>
<gene>
    <name evidence="2" type="ORF">H9758_03810</name>
</gene>
<evidence type="ECO:0000259" key="1">
    <source>
        <dbReference type="Pfam" id="PF00535"/>
    </source>
</evidence>
<dbReference type="Pfam" id="PF00535">
    <property type="entry name" value="Glycos_transf_2"/>
    <property type="match status" value="1"/>
</dbReference>
<dbReference type="CDD" id="cd00761">
    <property type="entry name" value="Glyco_tranf_GTA_type"/>
    <property type="match status" value="1"/>
</dbReference>
<comment type="caution">
    <text evidence="2">The sequence shown here is derived from an EMBL/GenBank/DDBJ whole genome shotgun (WGS) entry which is preliminary data.</text>
</comment>
<dbReference type="AlphaFoldDB" id="A0A9D2NLQ3"/>
<evidence type="ECO:0000313" key="2">
    <source>
        <dbReference type="EMBL" id="HJC33701.1"/>
    </source>
</evidence>
<protein>
    <submittedName>
        <fullName evidence="2">Glycosyltransferase</fullName>
    </submittedName>
</protein>
<organism evidence="2 3">
    <name type="scientific">Candidatus Mediterraneibacter faecipullorum</name>
    <dbReference type="NCBI Taxonomy" id="2838670"/>
    <lineage>
        <taxon>Bacteria</taxon>
        <taxon>Bacillati</taxon>
        <taxon>Bacillota</taxon>
        <taxon>Clostridia</taxon>
        <taxon>Lachnospirales</taxon>
        <taxon>Lachnospiraceae</taxon>
        <taxon>Mediterraneibacter</taxon>
    </lineage>
</organism>
<dbReference type="InterPro" id="IPR029044">
    <property type="entry name" value="Nucleotide-diphossugar_trans"/>
</dbReference>
<feature type="domain" description="Glycosyltransferase 2-like" evidence="1">
    <location>
        <begin position="6"/>
        <end position="165"/>
    </location>
</feature>
<reference evidence="2" key="1">
    <citation type="journal article" date="2021" name="PeerJ">
        <title>Extensive microbial diversity within the chicken gut microbiome revealed by metagenomics and culture.</title>
        <authorList>
            <person name="Gilroy R."/>
            <person name="Ravi A."/>
            <person name="Getino M."/>
            <person name="Pursley I."/>
            <person name="Horton D.L."/>
            <person name="Alikhan N.F."/>
            <person name="Baker D."/>
            <person name="Gharbi K."/>
            <person name="Hall N."/>
            <person name="Watson M."/>
            <person name="Adriaenssens E.M."/>
            <person name="Foster-Nyarko E."/>
            <person name="Jarju S."/>
            <person name="Secka A."/>
            <person name="Antonio M."/>
            <person name="Oren A."/>
            <person name="Chaudhuri R.R."/>
            <person name="La Ragione R."/>
            <person name="Hildebrand F."/>
            <person name="Pallen M.J."/>
        </authorList>
    </citation>
    <scope>NUCLEOTIDE SEQUENCE</scope>
    <source>
        <strain evidence="2">ChiW19-954</strain>
    </source>
</reference>
<dbReference type="GO" id="GO:0016758">
    <property type="term" value="F:hexosyltransferase activity"/>
    <property type="evidence" value="ECO:0007669"/>
    <property type="project" value="UniProtKB-ARBA"/>
</dbReference>
<dbReference type="InterPro" id="IPR001173">
    <property type="entry name" value="Glyco_trans_2-like"/>
</dbReference>
<evidence type="ECO:0000313" key="3">
    <source>
        <dbReference type="Proteomes" id="UP000823890"/>
    </source>
</evidence>
<dbReference type="EMBL" id="DWWO01000044">
    <property type="protein sequence ID" value="HJC33701.1"/>
    <property type="molecule type" value="Genomic_DNA"/>
</dbReference>
<proteinExistence type="predicted"/>
<dbReference type="SUPFAM" id="SSF53448">
    <property type="entry name" value="Nucleotide-diphospho-sugar transferases"/>
    <property type="match status" value="1"/>
</dbReference>
<reference evidence="2" key="2">
    <citation type="submission" date="2021-04" db="EMBL/GenBank/DDBJ databases">
        <authorList>
            <person name="Gilroy R."/>
        </authorList>
    </citation>
    <scope>NUCLEOTIDE SEQUENCE</scope>
    <source>
        <strain evidence="2">ChiW19-954</strain>
    </source>
</reference>
<dbReference type="Gene3D" id="3.90.550.10">
    <property type="entry name" value="Spore Coat Polysaccharide Biosynthesis Protein SpsA, Chain A"/>
    <property type="match status" value="1"/>
</dbReference>
<dbReference type="PANTHER" id="PTHR22916:SF3">
    <property type="entry name" value="UDP-GLCNAC:BETAGAL BETA-1,3-N-ACETYLGLUCOSAMINYLTRANSFERASE-LIKE PROTEIN 1"/>
    <property type="match status" value="1"/>
</dbReference>
<name>A0A9D2NLQ3_9FIRM</name>
<dbReference type="Proteomes" id="UP000823890">
    <property type="component" value="Unassembled WGS sequence"/>
</dbReference>
<sequence length="333" mass="39241">MDKILSISIASYNVEAYLEECLESFVNSKVMDELEVLVIDDGSSDSSPEIAQWYVDKFPDTFRLIRKENGGHGSTINKGIEVASGKYFKVVDGDDWVNTGNLIRLVEKLKTVDSDIVATNYTWINCETKLPEKRQEDPFRNLEYGHEYQFDEIADRTIIDMHAMAVKTELLREMNEKIDEHTFYVDVEYILFPIPYVKTVLFLEEDVYQYRLGMPGQSMSIKKMQKNLKNHLKVLFRINDYCEKMKDKATPAQMNYMNRIVAQTLVSQMKIYISFPLDRKMKKNIIKLDSYFYHHNRDAYDKVANRAVWLLRRTNYRLYPLAVLAFRNRRNSY</sequence>